<dbReference type="NCBIfam" id="TIGR01637">
    <property type="entry name" value="phage_arpU"/>
    <property type="match status" value="1"/>
</dbReference>
<dbReference type="EMBL" id="CP138333">
    <property type="protein sequence ID" value="WZX28611.1"/>
    <property type="molecule type" value="Genomic_DNA"/>
</dbReference>
<gene>
    <name evidence="1" type="ORF">RQP18_07895</name>
</gene>
<name>A0ABZ3CGQ1_9STAP</name>
<reference evidence="2" key="1">
    <citation type="submission" date="2023-10" db="EMBL/GenBank/DDBJ databases">
        <title>Genome analysis and identification of Salinococcus sp. Bachu38 nov., a PGPR from the rhizosphere of Tamarix.</title>
        <authorList>
            <person name="Liang Z."/>
            <person name="Zhang X."/>
            <person name="Jia J."/>
            <person name="Chen X."/>
            <person name="Wang Y."/>
            <person name="Wang Q."/>
            <person name="Wang R."/>
        </authorList>
    </citation>
    <scope>NUCLEOTIDE SEQUENCE [LARGE SCALE GENOMIC DNA]</scope>
    <source>
        <strain evidence="2">Bachu38</strain>
    </source>
</reference>
<sequence>MSLIKIENLDTVATRNAVHKFINEYHQLLHLSPLREEPSVTQSFSFIPPTTNRSLNNVEQAASRNIKRQELMERREETMAKMHEAVECLKPNERYIIVYKYLQEEKMMDVELYTELGISRTKYYELKNDAIVRLAFFLGLEVYGKGEGET</sequence>
<dbReference type="RefSeq" id="WP_342387195.1">
    <property type="nucleotide sequence ID" value="NZ_CP138333.2"/>
</dbReference>
<proteinExistence type="predicted"/>
<protein>
    <submittedName>
        <fullName evidence="1">ArpU family phage packaging/lysis transcriptional regulator</fullName>
    </submittedName>
</protein>
<keyword evidence="2" id="KW-1185">Reference proteome</keyword>
<evidence type="ECO:0000313" key="2">
    <source>
        <dbReference type="Proteomes" id="UP001455384"/>
    </source>
</evidence>
<dbReference type="InterPro" id="IPR006524">
    <property type="entry name" value="ArpU-like"/>
</dbReference>
<organism evidence="1 2">
    <name type="scientific">Salinicoccus bachuensis</name>
    <dbReference type="NCBI Taxonomy" id="3136731"/>
    <lineage>
        <taxon>Bacteria</taxon>
        <taxon>Bacillati</taxon>
        <taxon>Bacillota</taxon>
        <taxon>Bacilli</taxon>
        <taxon>Bacillales</taxon>
        <taxon>Staphylococcaceae</taxon>
        <taxon>Salinicoccus</taxon>
    </lineage>
</organism>
<dbReference type="Proteomes" id="UP001455384">
    <property type="component" value="Chromosome"/>
</dbReference>
<accession>A0ABZ3CGQ1</accession>
<evidence type="ECO:0000313" key="1">
    <source>
        <dbReference type="EMBL" id="WZX28611.1"/>
    </source>
</evidence>